<gene>
    <name evidence="1" type="ORF">AUR04nite_26030</name>
</gene>
<dbReference type="AlphaFoldDB" id="A0A4Y4DXC9"/>
<evidence type="ECO:0000313" key="1">
    <source>
        <dbReference type="EMBL" id="GED07071.1"/>
    </source>
</evidence>
<dbReference type="PANTHER" id="PTHR30528">
    <property type="entry name" value="CYTOPLASMIC PROTEIN"/>
    <property type="match status" value="1"/>
</dbReference>
<keyword evidence="2" id="KW-1185">Reference proteome</keyword>
<accession>A0A4Y4DXC9</accession>
<sequence length="391" mass="44865">MIPAGGQRTLSLSQARRVALAAQSLSRARRREPVTTRKINSTLDSIAQLQIDSINVVTRAHYMPLFSRLGSYDTALLDSHVSKKHARTTEYWAHEASYVRSDLVPDLIAWQRRRWIDRSEHFTAEHHELSRKVIDYLRQCPGTTARELSSALNVAPVGEKTHWGWNWNDTKYVTESLFAQGKILSLGRSSQFERRFALASDVLPGDGAPVVPEAALERLILRSLRSQGIGTDHCIAEYFRLPLKLVGAQLEHMSQRGQVESVSVRGISKQCYLLPGTSIPRKIDDDLRLLSPFDSMVFNRRRLEAFFDFNYRVEIYVPQPQRRYGYYVYPILLGEKFVGRIDLKAERQKQVLKVQSVHYEQESDPEIERQLASELTMMASWLGLDEVEHKL</sequence>
<evidence type="ECO:0008006" key="3">
    <source>
        <dbReference type="Google" id="ProtNLM"/>
    </source>
</evidence>
<protein>
    <recommendedName>
        <fullName evidence="3">Winged helix-turn-helix domain-containing protein</fullName>
    </recommendedName>
</protein>
<name>A0A4Y4DXC9_GLUUR</name>
<organism evidence="1 2">
    <name type="scientific">Glutamicibacter uratoxydans</name>
    <name type="common">Arthrobacter uratoxydans</name>
    <dbReference type="NCBI Taxonomy" id="43667"/>
    <lineage>
        <taxon>Bacteria</taxon>
        <taxon>Bacillati</taxon>
        <taxon>Actinomycetota</taxon>
        <taxon>Actinomycetes</taxon>
        <taxon>Micrococcales</taxon>
        <taxon>Micrococcaceae</taxon>
        <taxon>Glutamicibacter</taxon>
    </lineage>
</organism>
<dbReference type="Proteomes" id="UP000316612">
    <property type="component" value="Unassembled WGS sequence"/>
</dbReference>
<dbReference type="Pfam" id="PF06224">
    <property type="entry name" value="AlkZ-like"/>
    <property type="match status" value="1"/>
</dbReference>
<comment type="caution">
    <text evidence="1">The sequence shown here is derived from an EMBL/GenBank/DDBJ whole genome shotgun (WGS) entry which is preliminary data.</text>
</comment>
<dbReference type="EMBL" id="BJNY01000015">
    <property type="protein sequence ID" value="GED07071.1"/>
    <property type="molecule type" value="Genomic_DNA"/>
</dbReference>
<evidence type="ECO:0000313" key="2">
    <source>
        <dbReference type="Proteomes" id="UP000316612"/>
    </source>
</evidence>
<proteinExistence type="predicted"/>
<dbReference type="InterPro" id="IPR009351">
    <property type="entry name" value="AlkZ-like"/>
</dbReference>
<reference evidence="1 2" key="1">
    <citation type="submission" date="2019-06" db="EMBL/GenBank/DDBJ databases">
        <title>Whole genome shotgun sequence of Glutamicibacter uratoxydans NBRC 15515.</title>
        <authorList>
            <person name="Hosoyama A."/>
            <person name="Uohara A."/>
            <person name="Ohji S."/>
            <person name="Ichikawa N."/>
        </authorList>
    </citation>
    <scope>NUCLEOTIDE SEQUENCE [LARGE SCALE GENOMIC DNA]</scope>
    <source>
        <strain evidence="1 2">NBRC 15515</strain>
    </source>
</reference>
<dbReference type="PANTHER" id="PTHR30528:SF0">
    <property type="entry name" value="CYTOPLASMIC PROTEIN"/>
    <property type="match status" value="1"/>
</dbReference>